<keyword evidence="1" id="KW-0732">Signal</keyword>
<sequence>MSTLRPVRARRRLLAAAVAAASVLAGVAAAAPASATASGAGSDLPGLNDIPALSALRPIVGQALGGLKEDRRAPQRLPLVAIHRDAAQGGTTLYFRRPDGHLVRAGRMPEGHVGINLSPGGTRIATKLPNAKGGYDLAVGPLSGRGFRRIATGVTGEQCDSIRWVGDTRLAYATRANIRIVGADGAGGRVLTTKTRGCAPGVNSRADRILLLRDRLVTMRPDGTGVRPVPVPAGRFPELIGPYSPDDRWFAVGMTFSGAGASGDARKGNVPEYGYEIYDAPRHRVLRAETGGRAQSVYFPSSGSGPAMLVEARDGTRWFTVLRPNLKLAYRFRPPKNAASYDFPGLAVHSK</sequence>
<dbReference type="InterPro" id="IPR006311">
    <property type="entry name" value="TAT_signal"/>
</dbReference>
<dbReference type="OrthoDB" id="3825276at2"/>
<comment type="caution">
    <text evidence="2">The sequence shown here is derived from an EMBL/GenBank/DDBJ whole genome shotgun (WGS) entry which is preliminary data.</text>
</comment>
<keyword evidence="3" id="KW-1185">Reference proteome</keyword>
<dbReference type="Proteomes" id="UP000265768">
    <property type="component" value="Unassembled WGS sequence"/>
</dbReference>
<dbReference type="InterPro" id="IPR011042">
    <property type="entry name" value="6-blade_b-propeller_TolB-like"/>
</dbReference>
<evidence type="ECO:0000256" key="1">
    <source>
        <dbReference type="SAM" id="SignalP"/>
    </source>
</evidence>
<protein>
    <submittedName>
        <fullName evidence="2">Uncharacterized protein</fullName>
    </submittedName>
</protein>
<proteinExistence type="predicted"/>
<dbReference type="PROSITE" id="PS51318">
    <property type="entry name" value="TAT"/>
    <property type="match status" value="1"/>
</dbReference>
<dbReference type="Gene3D" id="2.120.10.30">
    <property type="entry name" value="TolB, C-terminal domain"/>
    <property type="match status" value="1"/>
</dbReference>
<dbReference type="EMBL" id="QZEY01000009">
    <property type="protein sequence ID" value="RJL30319.1"/>
    <property type="molecule type" value="Genomic_DNA"/>
</dbReference>
<gene>
    <name evidence="2" type="ORF">D5H75_22295</name>
</gene>
<organism evidence="2 3">
    <name type="scientific">Bailinhaonella thermotolerans</name>
    <dbReference type="NCBI Taxonomy" id="1070861"/>
    <lineage>
        <taxon>Bacteria</taxon>
        <taxon>Bacillati</taxon>
        <taxon>Actinomycetota</taxon>
        <taxon>Actinomycetes</taxon>
        <taxon>Streptosporangiales</taxon>
        <taxon>Streptosporangiaceae</taxon>
        <taxon>Bailinhaonella</taxon>
    </lineage>
</organism>
<feature type="chain" id="PRO_5017470704" evidence="1">
    <location>
        <begin position="31"/>
        <end position="351"/>
    </location>
</feature>
<dbReference type="RefSeq" id="WP_119928465.1">
    <property type="nucleotide sequence ID" value="NZ_QZEY01000009.1"/>
</dbReference>
<evidence type="ECO:0000313" key="3">
    <source>
        <dbReference type="Proteomes" id="UP000265768"/>
    </source>
</evidence>
<name>A0A3A4AP44_9ACTN</name>
<accession>A0A3A4AP44</accession>
<reference evidence="2 3" key="1">
    <citation type="submission" date="2018-09" db="EMBL/GenBank/DDBJ databases">
        <title>YIM 75507 draft genome.</title>
        <authorList>
            <person name="Tang S."/>
            <person name="Feng Y."/>
        </authorList>
    </citation>
    <scope>NUCLEOTIDE SEQUENCE [LARGE SCALE GENOMIC DNA]</scope>
    <source>
        <strain evidence="2 3">YIM 75507</strain>
    </source>
</reference>
<evidence type="ECO:0000313" key="2">
    <source>
        <dbReference type="EMBL" id="RJL30319.1"/>
    </source>
</evidence>
<feature type="signal peptide" evidence="1">
    <location>
        <begin position="1"/>
        <end position="30"/>
    </location>
</feature>
<dbReference type="AlphaFoldDB" id="A0A3A4AP44"/>